<dbReference type="RefSeq" id="WP_256132692.1">
    <property type="nucleotide sequence ID" value="NZ_JANFXK010000013.1"/>
</dbReference>
<feature type="domain" description="Type II secretion system protein GspF" evidence="8">
    <location>
        <begin position="17"/>
        <end position="138"/>
    </location>
</feature>
<accession>A0ABT1RQM7</accession>
<gene>
    <name evidence="9" type="ORF">NE619_12285</name>
</gene>
<evidence type="ECO:0000256" key="4">
    <source>
        <dbReference type="ARBA" id="ARBA00022692"/>
    </source>
</evidence>
<organism evidence="9 10">
    <name type="scientific">Anaerovorax odorimutans</name>
    <dbReference type="NCBI Taxonomy" id="109327"/>
    <lineage>
        <taxon>Bacteria</taxon>
        <taxon>Bacillati</taxon>
        <taxon>Bacillota</taxon>
        <taxon>Clostridia</taxon>
        <taxon>Peptostreptococcales</taxon>
        <taxon>Anaerovoracaceae</taxon>
        <taxon>Anaerovorax</taxon>
    </lineage>
</organism>
<dbReference type="EMBL" id="JANFXK010000013">
    <property type="protein sequence ID" value="MCQ4637506.1"/>
    <property type="molecule type" value="Genomic_DNA"/>
</dbReference>
<comment type="caution">
    <text evidence="9">The sequence shown here is derived from an EMBL/GenBank/DDBJ whole genome shotgun (WGS) entry which is preliminary data.</text>
</comment>
<comment type="similarity">
    <text evidence="2">Belongs to the GSP F family.</text>
</comment>
<feature type="transmembrane region" description="Helical" evidence="7">
    <location>
        <begin position="114"/>
        <end position="134"/>
    </location>
</feature>
<evidence type="ECO:0000256" key="1">
    <source>
        <dbReference type="ARBA" id="ARBA00004651"/>
    </source>
</evidence>
<dbReference type="InterPro" id="IPR018076">
    <property type="entry name" value="T2SS_GspF_dom"/>
</dbReference>
<keyword evidence="5 7" id="KW-1133">Transmembrane helix</keyword>
<evidence type="ECO:0000256" key="6">
    <source>
        <dbReference type="ARBA" id="ARBA00023136"/>
    </source>
</evidence>
<evidence type="ECO:0000256" key="7">
    <source>
        <dbReference type="SAM" id="Phobius"/>
    </source>
</evidence>
<keyword evidence="10" id="KW-1185">Reference proteome</keyword>
<dbReference type="InterPro" id="IPR042094">
    <property type="entry name" value="T2SS_GspF_sf"/>
</dbReference>
<dbReference type="Gene3D" id="1.20.81.30">
    <property type="entry name" value="Type II secretion system (T2SS), domain F"/>
    <property type="match status" value="2"/>
</dbReference>
<evidence type="ECO:0000313" key="10">
    <source>
        <dbReference type="Proteomes" id="UP001524502"/>
    </source>
</evidence>
<keyword evidence="3" id="KW-1003">Cell membrane</keyword>
<evidence type="ECO:0000313" key="9">
    <source>
        <dbReference type="EMBL" id="MCQ4637506.1"/>
    </source>
</evidence>
<proteinExistence type="inferred from homology"/>
<reference evidence="9 10" key="1">
    <citation type="submission" date="2022-06" db="EMBL/GenBank/DDBJ databases">
        <title>Isolation of gut microbiota from human fecal samples.</title>
        <authorList>
            <person name="Pamer E.G."/>
            <person name="Barat B."/>
            <person name="Waligurski E."/>
            <person name="Medina S."/>
            <person name="Paddock L."/>
            <person name="Mostad J."/>
        </authorList>
    </citation>
    <scope>NUCLEOTIDE SEQUENCE [LARGE SCALE GENOMIC DNA]</scope>
    <source>
        <strain evidence="9 10">SL.3.17</strain>
    </source>
</reference>
<dbReference type="Pfam" id="PF00482">
    <property type="entry name" value="T2SSF"/>
    <property type="match status" value="2"/>
</dbReference>
<evidence type="ECO:0000256" key="2">
    <source>
        <dbReference type="ARBA" id="ARBA00005745"/>
    </source>
</evidence>
<feature type="domain" description="Type II secretion system protein GspF" evidence="8">
    <location>
        <begin position="218"/>
        <end position="340"/>
    </location>
</feature>
<evidence type="ECO:0000259" key="8">
    <source>
        <dbReference type="Pfam" id="PF00482"/>
    </source>
</evidence>
<sequence>MDKRTRQKKPQEISLLLSELGMFFSGGIPLYDAFLIMEENTEAADDRQLYHALSEDIEQGSDLSDALTRAGCFPDYMIRMIRIGENSGKLEEVFSSLALYYQRQEHLKSSIRSAVVYPLVMILVMLVILAVLMIKVLPVFSQVFDQVGAQLPAPLAAAADSGSTVAVVSVCVLALVAVGLIFYGLARRTEKGRLLLTRIYEGFPLTAGIAEKAESNKFAYSMALLLASGINVDEAVDMVLELTRSSKAREKLSGLKALMDRGESFPSALTASGVLTSRYSAMIAVGLKTGSTEEMMNLAAERLSDDTDRFIDRVISGIEPAVVIIMCLIIGSVLLSVMLPLMKIMTSM</sequence>
<evidence type="ECO:0000256" key="3">
    <source>
        <dbReference type="ARBA" id="ARBA00022475"/>
    </source>
</evidence>
<evidence type="ECO:0000256" key="5">
    <source>
        <dbReference type="ARBA" id="ARBA00022989"/>
    </source>
</evidence>
<protein>
    <submittedName>
        <fullName evidence="9">Type II secretion system F family protein</fullName>
    </submittedName>
</protein>
<dbReference type="Proteomes" id="UP001524502">
    <property type="component" value="Unassembled WGS sequence"/>
</dbReference>
<feature type="transmembrane region" description="Helical" evidence="7">
    <location>
        <begin position="165"/>
        <end position="186"/>
    </location>
</feature>
<dbReference type="PANTHER" id="PTHR30012:SF0">
    <property type="entry name" value="TYPE II SECRETION SYSTEM PROTEIN F-RELATED"/>
    <property type="match status" value="1"/>
</dbReference>
<dbReference type="PRINTS" id="PR00812">
    <property type="entry name" value="BCTERIALGSPF"/>
</dbReference>
<keyword evidence="6 7" id="KW-0472">Membrane</keyword>
<name>A0ABT1RQM7_9FIRM</name>
<dbReference type="PANTHER" id="PTHR30012">
    <property type="entry name" value="GENERAL SECRETION PATHWAY PROTEIN"/>
    <property type="match status" value="1"/>
</dbReference>
<keyword evidence="4 7" id="KW-0812">Transmembrane</keyword>
<comment type="subcellular location">
    <subcellularLocation>
        <location evidence="1">Cell membrane</location>
        <topology evidence="1">Multi-pass membrane protein</topology>
    </subcellularLocation>
</comment>
<dbReference type="InterPro" id="IPR003004">
    <property type="entry name" value="GspF/PilC"/>
</dbReference>
<feature type="transmembrane region" description="Helical" evidence="7">
    <location>
        <begin position="321"/>
        <end position="342"/>
    </location>
</feature>